<dbReference type="EMBL" id="OZ034822">
    <property type="protein sequence ID" value="CAL1412963.1"/>
    <property type="molecule type" value="Genomic_DNA"/>
</dbReference>
<protein>
    <submittedName>
        <fullName evidence="2">Uncharacterized protein</fullName>
    </submittedName>
</protein>
<dbReference type="AlphaFoldDB" id="A0AAV2GT14"/>
<accession>A0AAV2GT14</accession>
<evidence type="ECO:0000313" key="3">
    <source>
        <dbReference type="Proteomes" id="UP001497516"/>
    </source>
</evidence>
<gene>
    <name evidence="2" type="ORF">LTRI10_LOCUS52220</name>
</gene>
<organism evidence="2 3">
    <name type="scientific">Linum trigynum</name>
    <dbReference type="NCBI Taxonomy" id="586398"/>
    <lineage>
        <taxon>Eukaryota</taxon>
        <taxon>Viridiplantae</taxon>
        <taxon>Streptophyta</taxon>
        <taxon>Embryophyta</taxon>
        <taxon>Tracheophyta</taxon>
        <taxon>Spermatophyta</taxon>
        <taxon>Magnoliopsida</taxon>
        <taxon>eudicotyledons</taxon>
        <taxon>Gunneridae</taxon>
        <taxon>Pentapetalae</taxon>
        <taxon>rosids</taxon>
        <taxon>fabids</taxon>
        <taxon>Malpighiales</taxon>
        <taxon>Linaceae</taxon>
        <taxon>Linum</taxon>
    </lineage>
</organism>
<feature type="region of interest" description="Disordered" evidence="1">
    <location>
        <begin position="53"/>
        <end position="77"/>
    </location>
</feature>
<proteinExistence type="predicted"/>
<dbReference type="Proteomes" id="UP001497516">
    <property type="component" value="Chromosome 9"/>
</dbReference>
<evidence type="ECO:0000313" key="2">
    <source>
        <dbReference type="EMBL" id="CAL1412963.1"/>
    </source>
</evidence>
<name>A0AAV2GT14_9ROSI</name>
<reference evidence="2 3" key="1">
    <citation type="submission" date="2024-04" db="EMBL/GenBank/DDBJ databases">
        <authorList>
            <person name="Fracassetti M."/>
        </authorList>
    </citation>
    <scope>NUCLEOTIDE SEQUENCE [LARGE SCALE GENOMIC DNA]</scope>
</reference>
<sequence>MANGLHETKNDKDSMKGLLADVAHTKAISTYAEFVDPNDCTMGDTEEVNVGTDFVGQPGNNSVIDSNDAMISDEDLH</sequence>
<evidence type="ECO:0000256" key="1">
    <source>
        <dbReference type="SAM" id="MobiDB-lite"/>
    </source>
</evidence>
<keyword evidence="3" id="KW-1185">Reference proteome</keyword>